<dbReference type="GO" id="GO:0006565">
    <property type="term" value="P:L-serine catabolic process"/>
    <property type="evidence" value="ECO:0007669"/>
    <property type="project" value="TreeGrafter"/>
</dbReference>
<dbReference type="Pfam" id="PF00291">
    <property type="entry name" value="PALP"/>
    <property type="match status" value="1"/>
</dbReference>
<organism evidence="5 6">
    <name type="scientific">Ralstonia solanacearum</name>
    <name type="common">Pseudomonas solanacearum</name>
    <dbReference type="NCBI Taxonomy" id="305"/>
    <lineage>
        <taxon>Bacteria</taxon>
        <taxon>Pseudomonadati</taxon>
        <taxon>Pseudomonadota</taxon>
        <taxon>Betaproteobacteria</taxon>
        <taxon>Burkholderiales</taxon>
        <taxon>Burkholderiaceae</taxon>
        <taxon>Ralstonia</taxon>
        <taxon>Ralstonia solanacearum species complex</taxon>
    </lineage>
</organism>
<dbReference type="GO" id="GO:0009097">
    <property type="term" value="P:isoleucine biosynthetic process"/>
    <property type="evidence" value="ECO:0007669"/>
    <property type="project" value="TreeGrafter"/>
</dbReference>
<name>A0AAD0WID7_RALSL</name>
<feature type="domain" description="Tryptophan synthase beta chain-like PALP" evidence="4">
    <location>
        <begin position="16"/>
        <end position="301"/>
    </location>
</feature>
<dbReference type="GO" id="GO:0004794">
    <property type="term" value="F:threonine deaminase activity"/>
    <property type="evidence" value="ECO:0007669"/>
    <property type="project" value="UniProtKB-EC"/>
</dbReference>
<gene>
    <name evidence="5" type="ORF">CJO77_21085</name>
</gene>
<keyword evidence="2" id="KW-0663">Pyridoxal phosphate</keyword>
<evidence type="ECO:0000256" key="2">
    <source>
        <dbReference type="ARBA" id="ARBA00022898"/>
    </source>
</evidence>
<dbReference type="SUPFAM" id="SSF53686">
    <property type="entry name" value="Tryptophan synthase beta subunit-like PLP-dependent enzymes"/>
    <property type="match status" value="1"/>
</dbReference>
<dbReference type="CDD" id="cd01562">
    <property type="entry name" value="Thr-dehyd"/>
    <property type="match status" value="1"/>
</dbReference>
<sequence>MSMLTRDDIRLAAQRVSPYIRLTPILRLDRQSFDFPGEIYLKLELLQATGSFKPRGAFNFLLSGPIPAAGVITASGGNHGAAVAYAARVLGARAEVYVPGLAPPIKRQMLTRFGAQTIVAGATYVEALAASQARAAESGALAVPAFDHPATVAGQGTIASELQAQVPEVDTVIVAVGGGGLISGVAAWFGEDAKVVAAEPVLCPTYHAALEAGRPVDVATGGIAADALGCRRIGALPFSILHPLVREAVLVTEQQILDAQKALWEQFRIVAEPGGAVAFAALISGAYRPAPGENVVVILCGGNVDPRMLATEPAAPVPG</sequence>
<dbReference type="GO" id="GO:0003941">
    <property type="term" value="F:L-serine ammonia-lyase activity"/>
    <property type="evidence" value="ECO:0007669"/>
    <property type="project" value="TreeGrafter"/>
</dbReference>
<dbReference type="Gene3D" id="3.40.50.1100">
    <property type="match status" value="2"/>
</dbReference>
<geneLocation type="plasmid" evidence="5 6">
    <name>unnamed</name>
</geneLocation>
<dbReference type="Proteomes" id="UP000261758">
    <property type="component" value="Plasmid unnamed"/>
</dbReference>
<proteinExistence type="predicted"/>
<evidence type="ECO:0000313" key="6">
    <source>
        <dbReference type="Proteomes" id="UP000261758"/>
    </source>
</evidence>
<dbReference type="EC" id="4.3.1.19" evidence="5"/>
<dbReference type="InterPro" id="IPR036052">
    <property type="entry name" value="TrpB-like_PALP_sf"/>
</dbReference>
<dbReference type="EMBL" id="CP022760">
    <property type="protein sequence ID" value="AXV84035.1"/>
    <property type="molecule type" value="Genomic_DNA"/>
</dbReference>
<protein>
    <submittedName>
        <fullName evidence="5">Threonine/serine dehydratase</fullName>
        <ecNumber evidence="5">4.3.1.19</ecNumber>
    </submittedName>
</protein>
<dbReference type="RefSeq" id="WP_013210032.1">
    <property type="nucleotide sequence ID" value="NZ_CP022760.1"/>
</dbReference>
<dbReference type="PANTHER" id="PTHR48078">
    <property type="entry name" value="THREONINE DEHYDRATASE, MITOCHONDRIAL-RELATED"/>
    <property type="match status" value="1"/>
</dbReference>
<keyword evidence="5" id="KW-0614">Plasmid</keyword>
<dbReference type="InterPro" id="IPR050147">
    <property type="entry name" value="Ser/Thr_Dehydratase"/>
</dbReference>
<accession>A0AAD0WID7</accession>
<keyword evidence="3 5" id="KW-0456">Lyase</keyword>
<dbReference type="AlphaFoldDB" id="A0AAD0WID7"/>
<comment type="cofactor">
    <cofactor evidence="1">
        <name>pyridoxal 5'-phosphate</name>
        <dbReference type="ChEBI" id="CHEBI:597326"/>
    </cofactor>
</comment>
<evidence type="ECO:0000256" key="1">
    <source>
        <dbReference type="ARBA" id="ARBA00001933"/>
    </source>
</evidence>
<evidence type="ECO:0000313" key="5">
    <source>
        <dbReference type="EMBL" id="AXV84035.1"/>
    </source>
</evidence>
<dbReference type="InterPro" id="IPR001926">
    <property type="entry name" value="TrpB-like_PALP"/>
</dbReference>
<dbReference type="NCBIfam" id="NF006094">
    <property type="entry name" value="PRK08246.1"/>
    <property type="match status" value="1"/>
</dbReference>
<dbReference type="GO" id="GO:0006567">
    <property type="term" value="P:L-threonine catabolic process"/>
    <property type="evidence" value="ECO:0007669"/>
    <property type="project" value="TreeGrafter"/>
</dbReference>
<dbReference type="PANTHER" id="PTHR48078:SF6">
    <property type="entry name" value="L-THREONINE DEHYDRATASE CATABOLIC TDCB"/>
    <property type="match status" value="1"/>
</dbReference>
<reference evidence="5 6" key="1">
    <citation type="submission" date="2017-08" db="EMBL/GenBank/DDBJ databases">
        <title>Genome sequences of Ralstonia solanacearum Species Complex (RSSC) isolated from Potato bacterial wilts in Korea.</title>
        <authorList>
            <person name="Cho H."/>
            <person name="Song E.-S."/>
            <person name="Lee Y.K."/>
            <person name="Lee S."/>
            <person name="Lee S.-W."/>
            <person name="Jo A."/>
            <person name="Kim J.-G."/>
            <person name="Hwang I."/>
        </authorList>
    </citation>
    <scope>NUCLEOTIDE SEQUENCE [LARGE SCALE GENOMIC DNA]</scope>
    <source>
        <strain evidence="5 6">T98</strain>
        <plasmid evidence="5 6">unnamed</plasmid>
    </source>
</reference>
<evidence type="ECO:0000259" key="4">
    <source>
        <dbReference type="Pfam" id="PF00291"/>
    </source>
</evidence>
<evidence type="ECO:0000256" key="3">
    <source>
        <dbReference type="ARBA" id="ARBA00023239"/>
    </source>
</evidence>